<reference evidence="1 2" key="1">
    <citation type="submission" date="2019-09" db="EMBL/GenBank/DDBJ databases">
        <authorList>
            <person name="Ou C."/>
        </authorList>
    </citation>
    <scope>NUCLEOTIDE SEQUENCE [LARGE SCALE GENOMIC DNA]</scope>
    <source>
        <strain evidence="1">S2</strain>
        <tissue evidence="1">Leaf</tissue>
    </source>
</reference>
<organism evidence="1 2">
    <name type="scientific">Pyrus ussuriensis x Pyrus communis</name>
    <dbReference type="NCBI Taxonomy" id="2448454"/>
    <lineage>
        <taxon>Eukaryota</taxon>
        <taxon>Viridiplantae</taxon>
        <taxon>Streptophyta</taxon>
        <taxon>Embryophyta</taxon>
        <taxon>Tracheophyta</taxon>
        <taxon>Spermatophyta</taxon>
        <taxon>Magnoliopsida</taxon>
        <taxon>eudicotyledons</taxon>
        <taxon>Gunneridae</taxon>
        <taxon>Pentapetalae</taxon>
        <taxon>rosids</taxon>
        <taxon>fabids</taxon>
        <taxon>Rosales</taxon>
        <taxon>Rosaceae</taxon>
        <taxon>Amygdaloideae</taxon>
        <taxon>Maleae</taxon>
        <taxon>Pyrus</taxon>
    </lineage>
</organism>
<proteinExistence type="predicted"/>
<accession>A0A5N5FFA3</accession>
<dbReference type="EMBL" id="SMOL01000695">
    <property type="protein sequence ID" value="KAB2601786.1"/>
    <property type="molecule type" value="Genomic_DNA"/>
</dbReference>
<name>A0A5N5FFA3_9ROSA</name>
<reference evidence="1 2" key="3">
    <citation type="submission" date="2019-11" db="EMBL/GenBank/DDBJ databases">
        <title>A de novo genome assembly of a pear dwarfing rootstock.</title>
        <authorList>
            <person name="Wang F."/>
            <person name="Wang J."/>
            <person name="Li S."/>
            <person name="Zhang Y."/>
            <person name="Fang M."/>
            <person name="Ma L."/>
            <person name="Zhao Y."/>
            <person name="Jiang S."/>
        </authorList>
    </citation>
    <scope>NUCLEOTIDE SEQUENCE [LARGE SCALE GENOMIC DNA]</scope>
    <source>
        <strain evidence="1">S2</strain>
        <tissue evidence="1">Leaf</tissue>
    </source>
</reference>
<gene>
    <name evidence="1" type="ORF">D8674_002791</name>
</gene>
<dbReference type="Proteomes" id="UP000327157">
    <property type="component" value="Chromosome 10"/>
</dbReference>
<reference evidence="2" key="2">
    <citation type="submission" date="2019-10" db="EMBL/GenBank/DDBJ databases">
        <title>A de novo genome assembly of a pear dwarfing rootstock.</title>
        <authorList>
            <person name="Wang F."/>
            <person name="Wang J."/>
            <person name="Li S."/>
            <person name="Zhang Y."/>
            <person name="Fang M."/>
            <person name="Ma L."/>
            <person name="Zhao Y."/>
            <person name="Jiang S."/>
        </authorList>
    </citation>
    <scope>NUCLEOTIDE SEQUENCE [LARGE SCALE GENOMIC DNA]</scope>
</reference>
<comment type="caution">
    <text evidence="1">The sequence shown here is derived from an EMBL/GenBank/DDBJ whole genome shotgun (WGS) entry which is preliminary data.</text>
</comment>
<protein>
    <submittedName>
        <fullName evidence="1">Uncharacterized protein</fullName>
    </submittedName>
</protein>
<keyword evidence="2" id="KW-1185">Reference proteome</keyword>
<dbReference type="AlphaFoldDB" id="A0A5N5FFA3"/>
<evidence type="ECO:0000313" key="2">
    <source>
        <dbReference type="Proteomes" id="UP000327157"/>
    </source>
</evidence>
<evidence type="ECO:0000313" key="1">
    <source>
        <dbReference type="EMBL" id="KAB2601786.1"/>
    </source>
</evidence>
<sequence>MEDKNQDQSVPSGPYDMRQYVEFAHAICVAIHNNCPTTNWRSWKYVLENVKNVVMD</sequence>